<reference evidence="1 2" key="1">
    <citation type="journal article" date="2016" name="Nat. Commun.">
        <title>Thousands of microbial genomes shed light on interconnected biogeochemical processes in an aquifer system.</title>
        <authorList>
            <person name="Anantharaman K."/>
            <person name="Brown C.T."/>
            <person name="Hug L.A."/>
            <person name="Sharon I."/>
            <person name="Castelle C.J."/>
            <person name="Probst A.J."/>
            <person name="Thomas B.C."/>
            <person name="Singh A."/>
            <person name="Wilkins M.J."/>
            <person name="Karaoz U."/>
            <person name="Brodie E.L."/>
            <person name="Williams K.H."/>
            <person name="Hubbard S.S."/>
            <person name="Banfield J.F."/>
        </authorList>
    </citation>
    <scope>NUCLEOTIDE SEQUENCE [LARGE SCALE GENOMIC DNA]</scope>
</reference>
<accession>A0A1F6GV76</accession>
<dbReference type="InterPro" id="IPR014942">
    <property type="entry name" value="AbiEii"/>
</dbReference>
<name>A0A1F6GV76_9PROT</name>
<comment type="caution">
    <text evidence="1">The sequence shown here is derived from an EMBL/GenBank/DDBJ whole genome shotgun (WGS) entry which is preliminary data.</text>
</comment>
<evidence type="ECO:0000313" key="2">
    <source>
        <dbReference type="Proteomes" id="UP000177583"/>
    </source>
</evidence>
<dbReference type="Pfam" id="PF08843">
    <property type="entry name" value="AbiEii"/>
    <property type="match status" value="1"/>
</dbReference>
<evidence type="ECO:0008006" key="3">
    <source>
        <dbReference type="Google" id="ProtNLM"/>
    </source>
</evidence>
<dbReference type="Proteomes" id="UP000177583">
    <property type="component" value="Unassembled WGS sequence"/>
</dbReference>
<gene>
    <name evidence="1" type="ORF">A2557_05035</name>
</gene>
<evidence type="ECO:0000313" key="1">
    <source>
        <dbReference type="EMBL" id="OGH01939.1"/>
    </source>
</evidence>
<organism evidence="1 2">
    <name type="scientific">Candidatus Lambdaproteobacteria bacterium RIFOXYD2_FULL_56_26</name>
    <dbReference type="NCBI Taxonomy" id="1817773"/>
    <lineage>
        <taxon>Bacteria</taxon>
        <taxon>Pseudomonadati</taxon>
        <taxon>Pseudomonadota</taxon>
        <taxon>Candidatus Lambdaproteobacteria</taxon>
    </lineage>
</organism>
<protein>
    <recommendedName>
        <fullName evidence="3">Nucleotidyl transferase AbiEii/AbiGii toxin family protein</fullName>
    </recommendedName>
</protein>
<proteinExistence type="predicted"/>
<dbReference type="EMBL" id="MFNF01000027">
    <property type="protein sequence ID" value="OGH01939.1"/>
    <property type="molecule type" value="Genomic_DNA"/>
</dbReference>
<dbReference type="AlphaFoldDB" id="A0A1F6GV76"/>
<sequence length="215" mass="24664">MLVKTLDNFRAALDKQLLLAANYLNFLTTCKSQTIKPQPKVTEFRGSFVTLKITIGYARNDDQKQLARLKQRSGTQTVNIDFSFNEWIVDPIELSINGTDIPAYCKENMVAEKFRAILQQIEKNKYRSNDVFDLARLVSKPMDQGKVVQILKETCKRRKVNVSPDSFKNPEYRKAASKGYEQIGIQIGDETLPNFDASWASIRAFFEKLPWEQGD</sequence>